<dbReference type="GO" id="GO:0004420">
    <property type="term" value="F:hydroxymethylglutaryl-CoA reductase (NADPH) activity"/>
    <property type="evidence" value="ECO:0007669"/>
    <property type="project" value="UniProtKB-EC"/>
</dbReference>
<dbReference type="InterPro" id="IPR011009">
    <property type="entry name" value="Kinase-like_dom_sf"/>
</dbReference>
<dbReference type="AlphaFoldDB" id="A0A1Y6CMG5"/>
<dbReference type="SUPFAM" id="SSF56542">
    <property type="entry name" value="Substrate-binding domain of HMG-CoA reductase"/>
    <property type="match status" value="1"/>
</dbReference>
<dbReference type="PANTHER" id="PTHR10572">
    <property type="entry name" value="3-HYDROXY-3-METHYLGLUTARYL-COENZYME A REDUCTASE"/>
    <property type="match status" value="1"/>
</dbReference>
<dbReference type="STRING" id="1513793.SAMN06296036_12832"/>
<name>A0A1Y6CMG5_9BACT</name>
<gene>
    <name evidence="5" type="ORF">SAMN06296036_12832</name>
</gene>
<dbReference type="SUPFAM" id="SSF55035">
    <property type="entry name" value="NAD-binding domain of HMG-CoA reductase"/>
    <property type="match status" value="1"/>
</dbReference>
<dbReference type="PANTHER" id="PTHR10572:SF24">
    <property type="entry name" value="3-HYDROXY-3-METHYLGLUTARYL-COENZYME A REDUCTASE"/>
    <property type="match status" value="1"/>
</dbReference>
<dbReference type="InterPro" id="IPR023074">
    <property type="entry name" value="HMG_CoA_Rdtase_cat_sf"/>
</dbReference>
<keyword evidence="6" id="KW-1185">Reference proteome</keyword>
<dbReference type="InterPro" id="IPR009029">
    <property type="entry name" value="HMG_CoA_Rdtase_sub-bd_dom_sf"/>
</dbReference>
<dbReference type="Pfam" id="PF02958">
    <property type="entry name" value="EcKL"/>
    <property type="match status" value="1"/>
</dbReference>
<dbReference type="Proteomes" id="UP000192907">
    <property type="component" value="Unassembled WGS sequence"/>
</dbReference>
<evidence type="ECO:0000256" key="4">
    <source>
        <dbReference type="ARBA" id="ARBA00023002"/>
    </source>
</evidence>
<dbReference type="Gene3D" id="3.30.70.420">
    <property type="entry name" value="Hydroxymethylglutaryl-CoA reductase, class I/II, NAD/NADP-binding domain"/>
    <property type="match status" value="1"/>
</dbReference>
<dbReference type="PRINTS" id="PR00071">
    <property type="entry name" value="HMGCOARDTASE"/>
</dbReference>
<dbReference type="InterPro" id="IPR009023">
    <property type="entry name" value="HMG_CoA_Rdtase_NAD(P)-bd_sf"/>
</dbReference>
<dbReference type="EMBL" id="FWZT01000028">
    <property type="protein sequence ID" value="SMF74129.1"/>
    <property type="molecule type" value="Genomic_DNA"/>
</dbReference>
<evidence type="ECO:0000256" key="2">
    <source>
        <dbReference type="ARBA" id="ARBA00012999"/>
    </source>
</evidence>
<comment type="similarity">
    <text evidence="1">Belongs to the HMG-CoA reductase family.</text>
</comment>
<dbReference type="GO" id="GO:0015936">
    <property type="term" value="P:coenzyme A metabolic process"/>
    <property type="evidence" value="ECO:0007669"/>
    <property type="project" value="InterPro"/>
</dbReference>
<dbReference type="Pfam" id="PF00368">
    <property type="entry name" value="HMG-CoA_red"/>
    <property type="match status" value="1"/>
</dbReference>
<proteinExistence type="inferred from homology"/>
<accession>A0A1Y6CMG5</accession>
<dbReference type="EC" id="1.1.1.34" evidence="2"/>
<dbReference type="Gene3D" id="3.90.1200.10">
    <property type="match status" value="1"/>
</dbReference>
<dbReference type="InterPro" id="IPR004119">
    <property type="entry name" value="EcKL"/>
</dbReference>
<dbReference type="InterPro" id="IPR023076">
    <property type="entry name" value="HMG_CoA_Rdtase_CS"/>
</dbReference>
<evidence type="ECO:0000313" key="5">
    <source>
        <dbReference type="EMBL" id="SMF74129.1"/>
    </source>
</evidence>
<evidence type="ECO:0000313" key="6">
    <source>
        <dbReference type="Proteomes" id="UP000192907"/>
    </source>
</evidence>
<dbReference type="SUPFAM" id="SSF56112">
    <property type="entry name" value="Protein kinase-like (PK-like)"/>
    <property type="match status" value="1"/>
</dbReference>
<keyword evidence="4" id="KW-0560">Oxidoreductase</keyword>
<dbReference type="PROSITE" id="PS50065">
    <property type="entry name" value="HMG_COA_REDUCTASE_4"/>
    <property type="match status" value="1"/>
</dbReference>
<sequence>MKKSRTESRLFYHRGRRPRVLFALGSRILTGELADWSRIGLGVFVPFEDERSLDYDPIVPKLYVHKTDDDYCIHGLEVVYIEYDNITSRLRLGFQAKHEEALKSLHDVMLRITEQGSAKSQEHKLFQPDRLPSSSRANPFKQEAIQERHDWLEEKWNDRFPHLRDNHLNPEDLAGNIENYIGAVQIPVGIAGPVHVKGLYTHAHIPVPIATTEGALVSSITRGARACALAGGIRTHVIHQTMLRAPSFHFRHMQASVGFAHWLDGNREAVIAQAESVSSVAKVSDIQHFIFGDTVHVKFFYTTGDAAGQNMTTACTFMACEWIAQQISKLSTMGFIKYNIEGNLSGDKKVNHQNFIQGRGIAAVAECLIPEDILKKVLKVELHDMIEGWMAANVGARQIGMVGANINFANVVGGIFAATGQDIASVHESSIGILNMKEKDQALYICAYLPSLVIGTVGGGTALPTQQECLKMMDCAGTDRAFRMAEIIAATCLALDLSTGAAIAAGQFVSAHEKLGRNRPKAYFKLSEVSAEFFNSVLPLPNDVITHCEQVEFSNNSGATASLMSEKRQGSKGLFKFRLNTQSGEEVPVVIKLKSPDNELVELGLNLIRLSGEDRLPGLFELHYRIFGFEHSHLREIEIFQGLHQDIRQYLPKTLGCISMPERELYAIAMEDMSSFELLNSVNEMNSWTEDHIQACLKAMAHIHSKHLNQPDSLPPGHIEHFDASHIIDGRTFLDELTRYVGQRYPDIMGDLSQHMRASLERIHIFGRIMQSYHQTLTHGDFNPRNLCFRRSEGELNLCLFDWELAQFHNPQRDLIEFLGFVISPDRPIEDWQSYVDDYCRYLESYIQFDLDRPKFAELMYYNGLVFALTRLNLYCLAHNIARFPFLERLCQSVSRFILENPQRKDWS</sequence>
<dbReference type="CDD" id="cd00643">
    <property type="entry name" value="HMG-CoA_reductase_classI"/>
    <property type="match status" value="1"/>
</dbReference>
<dbReference type="InterPro" id="IPR002202">
    <property type="entry name" value="HMG_CoA_Rdtase"/>
</dbReference>
<protein>
    <recommendedName>
        <fullName evidence="2">hydroxymethylglutaryl-CoA reductase (NADPH)</fullName>
        <ecNumber evidence="2">1.1.1.34</ecNumber>
    </recommendedName>
</protein>
<reference evidence="6" key="1">
    <citation type="submission" date="2017-04" db="EMBL/GenBank/DDBJ databases">
        <authorList>
            <person name="Varghese N."/>
            <person name="Submissions S."/>
        </authorList>
    </citation>
    <scope>NUCLEOTIDE SEQUENCE [LARGE SCALE GENOMIC DNA]</scope>
    <source>
        <strain evidence="6">RKEM611</strain>
    </source>
</reference>
<dbReference type="OrthoDB" id="9794902at2"/>
<dbReference type="PROSITE" id="PS00318">
    <property type="entry name" value="HMG_COA_REDUCTASE_2"/>
    <property type="match status" value="1"/>
</dbReference>
<dbReference type="Gene3D" id="3.90.770.10">
    <property type="entry name" value="3-hydroxy-3-methylglutaryl-coenzyme A Reductase, Chain A, domain 2"/>
    <property type="match status" value="1"/>
</dbReference>
<evidence type="ECO:0000256" key="1">
    <source>
        <dbReference type="ARBA" id="ARBA00007661"/>
    </source>
</evidence>
<keyword evidence="3" id="KW-0521">NADP</keyword>
<dbReference type="RefSeq" id="WP_132324591.1">
    <property type="nucleotide sequence ID" value="NZ_FWZT01000028.1"/>
</dbReference>
<evidence type="ECO:0000256" key="3">
    <source>
        <dbReference type="ARBA" id="ARBA00022857"/>
    </source>
</evidence>
<dbReference type="InterPro" id="IPR004554">
    <property type="entry name" value="HMG_CoA_Rdtase_eu_arc"/>
</dbReference>
<dbReference type="GO" id="GO:0008299">
    <property type="term" value="P:isoprenoid biosynthetic process"/>
    <property type="evidence" value="ECO:0007669"/>
    <property type="project" value="InterPro"/>
</dbReference>
<organism evidence="5 6">
    <name type="scientific">Pseudobacteriovorax antillogorgiicola</name>
    <dbReference type="NCBI Taxonomy" id="1513793"/>
    <lineage>
        <taxon>Bacteria</taxon>
        <taxon>Pseudomonadati</taxon>
        <taxon>Bdellovibrionota</taxon>
        <taxon>Oligoflexia</taxon>
        <taxon>Oligoflexales</taxon>
        <taxon>Pseudobacteriovoracaceae</taxon>
        <taxon>Pseudobacteriovorax</taxon>
    </lineage>
</organism>